<evidence type="ECO:0000256" key="1">
    <source>
        <dbReference type="ARBA" id="ARBA00004141"/>
    </source>
</evidence>
<dbReference type="CDD" id="cd17317">
    <property type="entry name" value="MFS_SLC22"/>
    <property type="match status" value="1"/>
</dbReference>
<comment type="subcellular location">
    <subcellularLocation>
        <location evidence="1">Membrane</location>
        <topology evidence="1">Multi-pass membrane protein</topology>
    </subcellularLocation>
</comment>
<feature type="domain" description="Major facilitator superfamily (MFS) profile" evidence="6">
    <location>
        <begin position="123"/>
        <end position="564"/>
    </location>
</feature>
<keyword evidence="3 5" id="KW-1133">Transmembrane helix</keyword>
<reference evidence="7 8" key="2">
    <citation type="journal article" date="2010" name="Nucleic Acids Res.">
        <title>BeetleBase in 2010: revisions to provide comprehensive genomic information for Tribolium castaneum.</title>
        <authorList>
            <person name="Kim H.S."/>
            <person name="Murphy T."/>
            <person name="Xia J."/>
            <person name="Caragea D."/>
            <person name="Park Y."/>
            <person name="Beeman R.W."/>
            <person name="Lorenzen M.D."/>
            <person name="Butcher S."/>
            <person name="Manak J.R."/>
            <person name="Brown S.J."/>
        </authorList>
    </citation>
    <scope>GENOME REANNOTATION</scope>
    <source>
        <strain evidence="7 8">Georgia GA2</strain>
    </source>
</reference>
<feature type="transmembrane region" description="Helical" evidence="5">
    <location>
        <begin position="453"/>
        <end position="470"/>
    </location>
</feature>
<keyword evidence="2 5" id="KW-0812">Transmembrane</keyword>
<evidence type="ECO:0000256" key="2">
    <source>
        <dbReference type="ARBA" id="ARBA00022692"/>
    </source>
</evidence>
<feature type="transmembrane region" description="Helical" evidence="5">
    <location>
        <begin position="118"/>
        <end position="138"/>
    </location>
</feature>
<feature type="transmembrane region" description="Helical" evidence="5">
    <location>
        <begin position="224"/>
        <end position="244"/>
    </location>
</feature>
<organism evidence="7 8">
    <name type="scientific">Tribolium castaneum</name>
    <name type="common">Red flour beetle</name>
    <dbReference type="NCBI Taxonomy" id="7070"/>
    <lineage>
        <taxon>Eukaryota</taxon>
        <taxon>Metazoa</taxon>
        <taxon>Ecdysozoa</taxon>
        <taxon>Arthropoda</taxon>
        <taxon>Hexapoda</taxon>
        <taxon>Insecta</taxon>
        <taxon>Pterygota</taxon>
        <taxon>Neoptera</taxon>
        <taxon>Endopterygota</taxon>
        <taxon>Coleoptera</taxon>
        <taxon>Polyphaga</taxon>
        <taxon>Cucujiformia</taxon>
        <taxon>Tenebrionidae</taxon>
        <taxon>Tenebrionidae incertae sedis</taxon>
        <taxon>Tribolium</taxon>
    </lineage>
</organism>
<evidence type="ECO:0000256" key="3">
    <source>
        <dbReference type="ARBA" id="ARBA00022989"/>
    </source>
</evidence>
<protein>
    <submittedName>
        <fullName evidence="7">Organic cation transporter protein-like Protein</fullName>
    </submittedName>
</protein>
<dbReference type="STRING" id="7070.D6WKJ1"/>
<dbReference type="InterPro" id="IPR036259">
    <property type="entry name" value="MFS_trans_sf"/>
</dbReference>
<dbReference type="GO" id="GO:0022857">
    <property type="term" value="F:transmembrane transporter activity"/>
    <property type="evidence" value="ECO:0007669"/>
    <property type="project" value="InterPro"/>
</dbReference>
<dbReference type="Pfam" id="PF00083">
    <property type="entry name" value="Sugar_tr"/>
    <property type="match status" value="1"/>
</dbReference>
<feature type="transmembrane region" description="Helical" evidence="5">
    <location>
        <begin position="189"/>
        <end position="212"/>
    </location>
</feature>
<evidence type="ECO:0000256" key="4">
    <source>
        <dbReference type="ARBA" id="ARBA00023136"/>
    </source>
</evidence>
<feature type="transmembrane region" description="Helical" evidence="5">
    <location>
        <begin position="250"/>
        <end position="268"/>
    </location>
</feature>
<feature type="transmembrane region" description="Helical" evidence="5">
    <location>
        <begin position="476"/>
        <end position="499"/>
    </location>
</feature>
<evidence type="ECO:0000313" key="8">
    <source>
        <dbReference type="Proteomes" id="UP000007266"/>
    </source>
</evidence>
<feature type="transmembrane region" description="Helical" evidence="5">
    <location>
        <begin position="280"/>
        <end position="300"/>
    </location>
</feature>
<dbReference type="InterPro" id="IPR020846">
    <property type="entry name" value="MFS_dom"/>
</dbReference>
<sequence length="583" mass="65345">MTQTDAPNSDIIQKSIGVLGKWHIAIYVMIFLVKFPVAWHQLGIVFLAPPVEFSCIDNKTDKCSADCNEHIFDRSIFTETIIIQWDLVCARTYLATMTQTDAPNSDIIQKSIGVLGKWHIAICVMIFLVKFPVAWHQLGIVFLAPPVEFSCIDNKTDKCSADCNEHIFDRSIFTETIITQWDLVCARTYLASLAQTITMLGILFGNMLFGYLSDRFGRKAPLTGAVVLQVVSGICTAFVPYFSLFLVMRFLTALATGGTMVISFVLVMELVGLEWRTTMGILYQIPFNLGHMIMPLFSFLLRDWKYFQIAISTPAVILISYYWILPESPRWLLTVGKKEKAIKLLEKAARCNKLPTEQIKQDVYNYLKMNETSEENQAGNIFDLIKTPIMRMYTFCVGFNWFVCGLCFYGSAQYIGQMGGNIFLNVALSGVIQIPSTFFSIWAVKAWGRKRTLIFSNILAGISCLLIALVPEEPAWIRITLSCVDMFALIVSFPTVYIYSGELFPTVVRNIGVGTSSMCARFGSMAAPFIAGLITVQTWLPPVVFGVVPLIGALMCIKLPETLDCKLPDTIKEAELFVTNSEK</sequence>
<feature type="transmembrane region" description="Helical" evidence="5">
    <location>
        <begin position="24"/>
        <end position="48"/>
    </location>
</feature>
<dbReference type="HOGENOM" id="CLU_001265_33_4_1"/>
<proteinExistence type="predicted"/>
<dbReference type="PROSITE" id="PS50850">
    <property type="entry name" value="MFS"/>
    <property type="match status" value="1"/>
</dbReference>
<feature type="transmembrane region" description="Helical" evidence="5">
    <location>
        <begin position="392"/>
        <end position="416"/>
    </location>
</feature>
<evidence type="ECO:0000313" key="7">
    <source>
        <dbReference type="EMBL" id="EFA04007.2"/>
    </source>
</evidence>
<feature type="transmembrane region" description="Helical" evidence="5">
    <location>
        <begin position="539"/>
        <end position="557"/>
    </location>
</feature>
<dbReference type="eggNOG" id="KOG0255">
    <property type="taxonomic scope" value="Eukaryota"/>
</dbReference>
<accession>D6WKJ1</accession>
<feature type="transmembrane region" description="Helical" evidence="5">
    <location>
        <begin position="422"/>
        <end position="444"/>
    </location>
</feature>
<evidence type="ECO:0000259" key="6">
    <source>
        <dbReference type="PROSITE" id="PS50850"/>
    </source>
</evidence>
<dbReference type="Proteomes" id="UP000007266">
    <property type="component" value="Linkage group 5"/>
</dbReference>
<dbReference type="SUPFAM" id="SSF103473">
    <property type="entry name" value="MFS general substrate transporter"/>
    <property type="match status" value="1"/>
</dbReference>
<dbReference type="AlphaFoldDB" id="D6WKJ1"/>
<keyword evidence="8" id="KW-1185">Reference proteome</keyword>
<dbReference type="PANTHER" id="PTHR24064">
    <property type="entry name" value="SOLUTE CARRIER FAMILY 22 MEMBER"/>
    <property type="match status" value="1"/>
</dbReference>
<dbReference type="EMBL" id="KQ971342">
    <property type="protein sequence ID" value="EFA04007.2"/>
    <property type="molecule type" value="Genomic_DNA"/>
</dbReference>
<dbReference type="GO" id="GO:0016020">
    <property type="term" value="C:membrane"/>
    <property type="evidence" value="ECO:0007669"/>
    <property type="project" value="UniProtKB-SubCell"/>
</dbReference>
<dbReference type="InParanoid" id="D6WKJ1"/>
<dbReference type="Gene3D" id="1.20.1250.20">
    <property type="entry name" value="MFS general substrate transporter like domains"/>
    <property type="match status" value="1"/>
</dbReference>
<feature type="transmembrane region" description="Helical" evidence="5">
    <location>
        <begin position="306"/>
        <end position="324"/>
    </location>
</feature>
<name>D6WKJ1_TRICA</name>
<evidence type="ECO:0000256" key="5">
    <source>
        <dbReference type="SAM" id="Phobius"/>
    </source>
</evidence>
<gene>
    <name evidence="7" type="primary">AUGUSTUS-3.0.2_14156</name>
    <name evidence="7" type="ORF">TcasGA2_TC014156</name>
</gene>
<keyword evidence="4 5" id="KW-0472">Membrane</keyword>
<dbReference type="OMA" id="FMSNFSC"/>
<dbReference type="InterPro" id="IPR005828">
    <property type="entry name" value="MFS_sugar_transport-like"/>
</dbReference>
<reference evidence="7 8" key="1">
    <citation type="journal article" date="2008" name="Nature">
        <title>The genome of the model beetle and pest Tribolium castaneum.</title>
        <authorList>
            <consortium name="Tribolium Genome Sequencing Consortium"/>
            <person name="Richards S."/>
            <person name="Gibbs R.A."/>
            <person name="Weinstock G.M."/>
            <person name="Brown S.J."/>
            <person name="Denell R."/>
            <person name="Beeman R.W."/>
            <person name="Gibbs R."/>
            <person name="Beeman R.W."/>
            <person name="Brown S.J."/>
            <person name="Bucher G."/>
            <person name="Friedrich M."/>
            <person name="Grimmelikhuijzen C.J."/>
            <person name="Klingler M."/>
            <person name="Lorenzen M."/>
            <person name="Richards S."/>
            <person name="Roth S."/>
            <person name="Schroder R."/>
            <person name="Tautz D."/>
            <person name="Zdobnov E.M."/>
            <person name="Muzny D."/>
            <person name="Gibbs R.A."/>
            <person name="Weinstock G.M."/>
            <person name="Attaway T."/>
            <person name="Bell S."/>
            <person name="Buhay C.J."/>
            <person name="Chandrabose M.N."/>
            <person name="Chavez D."/>
            <person name="Clerk-Blankenburg K.P."/>
            <person name="Cree A."/>
            <person name="Dao M."/>
            <person name="Davis C."/>
            <person name="Chacko J."/>
            <person name="Dinh H."/>
            <person name="Dugan-Rocha S."/>
            <person name="Fowler G."/>
            <person name="Garner T.T."/>
            <person name="Garnes J."/>
            <person name="Gnirke A."/>
            <person name="Hawes A."/>
            <person name="Hernandez J."/>
            <person name="Hines S."/>
            <person name="Holder M."/>
            <person name="Hume J."/>
            <person name="Jhangiani S.N."/>
            <person name="Joshi V."/>
            <person name="Khan Z.M."/>
            <person name="Jackson L."/>
            <person name="Kovar C."/>
            <person name="Kowis A."/>
            <person name="Lee S."/>
            <person name="Lewis L.R."/>
            <person name="Margolis J."/>
            <person name="Morgan M."/>
            <person name="Nazareth L.V."/>
            <person name="Nguyen N."/>
            <person name="Okwuonu G."/>
            <person name="Parker D."/>
            <person name="Richards S."/>
            <person name="Ruiz S.J."/>
            <person name="Santibanez J."/>
            <person name="Savard J."/>
            <person name="Scherer S.E."/>
            <person name="Schneider B."/>
            <person name="Sodergren E."/>
            <person name="Tautz D."/>
            <person name="Vattahil S."/>
            <person name="Villasana D."/>
            <person name="White C.S."/>
            <person name="Wright R."/>
            <person name="Park Y."/>
            <person name="Beeman R.W."/>
            <person name="Lord J."/>
            <person name="Oppert B."/>
            <person name="Lorenzen M."/>
            <person name="Brown S."/>
            <person name="Wang L."/>
            <person name="Savard J."/>
            <person name="Tautz D."/>
            <person name="Richards S."/>
            <person name="Weinstock G."/>
            <person name="Gibbs R.A."/>
            <person name="Liu Y."/>
            <person name="Worley K."/>
            <person name="Weinstock G."/>
            <person name="Elsik C.G."/>
            <person name="Reese J.T."/>
            <person name="Elhaik E."/>
            <person name="Landan G."/>
            <person name="Graur D."/>
            <person name="Arensburger P."/>
            <person name="Atkinson P."/>
            <person name="Beeman R.W."/>
            <person name="Beidler J."/>
            <person name="Brown S.J."/>
            <person name="Demuth J.P."/>
            <person name="Drury D.W."/>
            <person name="Du Y.Z."/>
            <person name="Fujiwara H."/>
            <person name="Lorenzen M."/>
            <person name="Maselli V."/>
            <person name="Osanai M."/>
            <person name="Park Y."/>
            <person name="Robertson H.M."/>
            <person name="Tu Z."/>
            <person name="Wang J.J."/>
            <person name="Wang S."/>
            <person name="Richards S."/>
            <person name="Song H."/>
            <person name="Zhang L."/>
            <person name="Sodergren E."/>
            <person name="Werner D."/>
            <person name="Stanke M."/>
            <person name="Morgenstern B."/>
            <person name="Solovyev V."/>
            <person name="Kosarev P."/>
            <person name="Brown G."/>
            <person name="Chen H.C."/>
            <person name="Ermolaeva O."/>
            <person name="Hlavina W."/>
            <person name="Kapustin Y."/>
            <person name="Kiryutin B."/>
            <person name="Kitts P."/>
            <person name="Maglott D."/>
            <person name="Pruitt K."/>
            <person name="Sapojnikov V."/>
            <person name="Souvorov A."/>
            <person name="Mackey A.J."/>
            <person name="Waterhouse R.M."/>
            <person name="Wyder S."/>
            <person name="Zdobnov E.M."/>
            <person name="Zdobnov E.M."/>
            <person name="Wyder S."/>
            <person name="Kriventseva E.V."/>
            <person name="Kadowaki T."/>
            <person name="Bork P."/>
            <person name="Aranda M."/>
            <person name="Bao R."/>
            <person name="Beermann A."/>
            <person name="Berns N."/>
            <person name="Bolognesi R."/>
            <person name="Bonneton F."/>
            <person name="Bopp D."/>
            <person name="Brown S.J."/>
            <person name="Bucher G."/>
            <person name="Butts T."/>
            <person name="Chaumot A."/>
            <person name="Denell R.E."/>
            <person name="Ferrier D.E."/>
            <person name="Friedrich M."/>
            <person name="Gordon C.M."/>
            <person name="Jindra M."/>
            <person name="Klingler M."/>
            <person name="Lan Q."/>
            <person name="Lattorff H.M."/>
            <person name="Laudet V."/>
            <person name="von Levetsow C."/>
            <person name="Liu Z."/>
            <person name="Lutz R."/>
            <person name="Lynch J.A."/>
            <person name="da Fonseca R.N."/>
            <person name="Posnien N."/>
            <person name="Reuter R."/>
            <person name="Roth S."/>
            <person name="Savard J."/>
            <person name="Schinko J.B."/>
            <person name="Schmitt C."/>
            <person name="Schoppmeier M."/>
            <person name="Schroder R."/>
            <person name="Shippy T.D."/>
            <person name="Simonnet F."/>
            <person name="Marques-Souza H."/>
            <person name="Tautz D."/>
            <person name="Tomoyasu Y."/>
            <person name="Trauner J."/>
            <person name="Van der Zee M."/>
            <person name="Vervoort M."/>
            <person name="Wittkopp N."/>
            <person name="Wimmer E.A."/>
            <person name="Yang X."/>
            <person name="Jones A.K."/>
            <person name="Sattelle D.B."/>
            <person name="Ebert P.R."/>
            <person name="Nelson D."/>
            <person name="Scott J.G."/>
            <person name="Beeman R.W."/>
            <person name="Muthukrishnan S."/>
            <person name="Kramer K.J."/>
            <person name="Arakane Y."/>
            <person name="Beeman R.W."/>
            <person name="Zhu Q."/>
            <person name="Hogenkamp D."/>
            <person name="Dixit R."/>
            <person name="Oppert B."/>
            <person name="Jiang H."/>
            <person name="Zou Z."/>
            <person name="Marshall J."/>
            <person name="Elpidina E."/>
            <person name="Vinokurov K."/>
            <person name="Oppert C."/>
            <person name="Zou Z."/>
            <person name="Evans J."/>
            <person name="Lu Z."/>
            <person name="Zhao P."/>
            <person name="Sumathipala N."/>
            <person name="Altincicek B."/>
            <person name="Vilcinskas A."/>
            <person name="Williams M."/>
            <person name="Hultmark D."/>
            <person name="Hetru C."/>
            <person name="Jiang H."/>
            <person name="Grimmelikhuijzen C.J."/>
            <person name="Hauser F."/>
            <person name="Cazzamali G."/>
            <person name="Williamson M."/>
            <person name="Park Y."/>
            <person name="Li B."/>
            <person name="Tanaka Y."/>
            <person name="Predel R."/>
            <person name="Neupert S."/>
            <person name="Schachtner J."/>
            <person name="Verleyen P."/>
            <person name="Raible F."/>
            <person name="Bork P."/>
            <person name="Friedrich M."/>
            <person name="Walden K.K."/>
            <person name="Robertson H.M."/>
            <person name="Angeli S."/>
            <person name="Foret S."/>
            <person name="Bucher G."/>
            <person name="Schuetz S."/>
            <person name="Maleszka R."/>
            <person name="Wimmer E.A."/>
            <person name="Beeman R.W."/>
            <person name="Lorenzen M."/>
            <person name="Tomoyasu Y."/>
            <person name="Miller S.C."/>
            <person name="Grossmann D."/>
            <person name="Bucher G."/>
        </authorList>
    </citation>
    <scope>NUCLEOTIDE SEQUENCE [LARGE SCALE GENOMIC DNA]</scope>
    <source>
        <strain evidence="7 8">Georgia GA2</strain>
    </source>
</reference>